<name>A0A846XLV6_9NOCA</name>
<evidence type="ECO:0000256" key="1">
    <source>
        <dbReference type="SAM" id="Phobius"/>
    </source>
</evidence>
<dbReference type="RefSeq" id="WP_068041713.1">
    <property type="nucleotide sequence ID" value="NZ_JAAXOO010000005.1"/>
</dbReference>
<accession>A0A846XLV6</accession>
<keyword evidence="1" id="KW-0812">Transmembrane</keyword>
<feature type="transmembrane region" description="Helical" evidence="1">
    <location>
        <begin position="79"/>
        <end position="104"/>
    </location>
</feature>
<comment type="caution">
    <text evidence="2">The sequence shown here is derived from an EMBL/GenBank/DDBJ whole genome shotgun (WGS) entry which is preliminary data.</text>
</comment>
<feature type="transmembrane region" description="Helical" evidence="1">
    <location>
        <begin position="110"/>
        <end position="133"/>
    </location>
</feature>
<reference evidence="2 3" key="1">
    <citation type="submission" date="2020-04" db="EMBL/GenBank/DDBJ databases">
        <title>MicrobeNet Type strains.</title>
        <authorList>
            <person name="Nicholson A.C."/>
        </authorList>
    </citation>
    <scope>NUCLEOTIDE SEQUENCE [LARGE SCALE GENOMIC DNA]</scope>
    <source>
        <strain evidence="2 3">DSM 45078</strain>
    </source>
</reference>
<proteinExistence type="predicted"/>
<keyword evidence="1" id="KW-1133">Transmembrane helix</keyword>
<keyword evidence="3" id="KW-1185">Reference proteome</keyword>
<evidence type="ECO:0000313" key="3">
    <source>
        <dbReference type="Proteomes" id="UP000565715"/>
    </source>
</evidence>
<organism evidence="2 3">
    <name type="scientific">Nocardia speluncae</name>
    <dbReference type="NCBI Taxonomy" id="419477"/>
    <lineage>
        <taxon>Bacteria</taxon>
        <taxon>Bacillati</taxon>
        <taxon>Actinomycetota</taxon>
        <taxon>Actinomycetes</taxon>
        <taxon>Mycobacteriales</taxon>
        <taxon>Nocardiaceae</taxon>
        <taxon>Nocardia</taxon>
    </lineage>
</organism>
<sequence>MICPHCSGSLLRRERTDHRCAKCGREFALDPKTEPLGLHDLRLRSLTERLSAGRGLSATVTQLWYAATRRRLPELDRHVGGLAVTWVIVTVVAIYILCLTSGIQGWNGAFVFWKVLLAGAAVIAVGLVVIYACRPLFLRRTRIAMPVTAYGFRTDVLGRWISVYGEFPPGVLDEQHVPIPVVERPRVALVCDDPSVRACLAANGIPQTYDMALADRIENAAPGVPVLLLHDASLQGFATAKAARLTLGDRVRILGLAPRAVLDNESAIRLRERPPAGDRISFLRTVGLTQREIDWLADGWWSPIAAIPPARLIAVVSRAAEKLEDETDAERRAARQTGFLTWPAA</sequence>
<dbReference type="EMBL" id="JAAXOO010000005">
    <property type="protein sequence ID" value="NKY35590.1"/>
    <property type="molecule type" value="Genomic_DNA"/>
</dbReference>
<keyword evidence="1" id="KW-0472">Membrane</keyword>
<dbReference type="AlphaFoldDB" id="A0A846XLV6"/>
<evidence type="ECO:0000313" key="2">
    <source>
        <dbReference type="EMBL" id="NKY35590.1"/>
    </source>
</evidence>
<protein>
    <submittedName>
        <fullName evidence="2">Uncharacterized protein</fullName>
    </submittedName>
</protein>
<gene>
    <name evidence="2" type="ORF">HGA13_21310</name>
</gene>
<dbReference type="Proteomes" id="UP000565715">
    <property type="component" value="Unassembled WGS sequence"/>
</dbReference>